<comment type="caution">
    <text evidence="2">The sequence shown here is derived from an EMBL/GenBank/DDBJ whole genome shotgun (WGS) entry which is preliminary data.</text>
</comment>
<dbReference type="AlphaFoldDB" id="A0A8S2WQZ1"/>
<dbReference type="Proteomes" id="UP000681720">
    <property type="component" value="Unassembled WGS sequence"/>
</dbReference>
<accession>A0A8S2WQZ1</accession>
<protein>
    <submittedName>
        <fullName evidence="2">Uncharacterized protein</fullName>
    </submittedName>
</protein>
<name>A0A8S2WQZ1_9BILA</name>
<dbReference type="EMBL" id="CAJOBH010041079">
    <property type="protein sequence ID" value="CAF4329036.1"/>
    <property type="molecule type" value="Genomic_DNA"/>
</dbReference>
<reference evidence="2" key="1">
    <citation type="submission" date="2021-02" db="EMBL/GenBank/DDBJ databases">
        <authorList>
            <person name="Nowell W R."/>
        </authorList>
    </citation>
    <scope>NUCLEOTIDE SEQUENCE</scope>
</reference>
<feature type="non-terminal residue" evidence="2">
    <location>
        <position position="1"/>
    </location>
</feature>
<evidence type="ECO:0000313" key="3">
    <source>
        <dbReference type="Proteomes" id="UP000681720"/>
    </source>
</evidence>
<organism evidence="2 3">
    <name type="scientific">Rotaria magnacalcarata</name>
    <dbReference type="NCBI Taxonomy" id="392030"/>
    <lineage>
        <taxon>Eukaryota</taxon>
        <taxon>Metazoa</taxon>
        <taxon>Spiralia</taxon>
        <taxon>Gnathifera</taxon>
        <taxon>Rotifera</taxon>
        <taxon>Eurotatoria</taxon>
        <taxon>Bdelloidea</taxon>
        <taxon>Philodinida</taxon>
        <taxon>Philodinidae</taxon>
        <taxon>Rotaria</taxon>
    </lineage>
</organism>
<proteinExistence type="predicted"/>
<evidence type="ECO:0000313" key="2">
    <source>
        <dbReference type="EMBL" id="CAF4456776.1"/>
    </source>
</evidence>
<sequence length="66" mass="7240">DVEIVDNQVIFVAKVKDLGKLERSKIPDNLVIEAKPVVAIVGAGAGKIFYNDSSRIRQISSAFKRI</sequence>
<dbReference type="Proteomes" id="UP000681967">
    <property type="component" value="Unassembled WGS sequence"/>
</dbReference>
<gene>
    <name evidence="1" type="ORF">BYL167_LOCUS28603</name>
    <name evidence="2" type="ORF">GIL414_LOCUS32674</name>
</gene>
<dbReference type="EMBL" id="CAJOBJ010070201">
    <property type="protein sequence ID" value="CAF4456776.1"/>
    <property type="molecule type" value="Genomic_DNA"/>
</dbReference>
<evidence type="ECO:0000313" key="1">
    <source>
        <dbReference type="EMBL" id="CAF4329036.1"/>
    </source>
</evidence>